<dbReference type="Proteomes" id="UP000185744">
    <property type="component" value="Unassembled WGS sequence"/>
</dbReference>
<keyword evidence="2" id="KW-1185">Reference proteome</keyword>
<name>A0A1Q6DRY4_METT1</name>
<accession>A0A1Q6DRY4</accession>
<dbReference type="InterPro" id="IPR035093">
    <property type="entry name" value="RelE/ParE_toxin_dom_sf"/>
</dbReference>
<sequence>MEVRIHPRVVDYIEEVGEKERIKRKLENLKEKPYKSRSGTDIKKLKDKENEMYRLRIGPHRFEYFVEEGVVWVENAFRRGRGYR</sequence>
<proteinExistence type="predicted"/>
<dbReference type="InParanoid" id="A0A1Q6DRY4"/>
<reference evidence="1" key="1">
    <citation type="submission" date="2016-12" db="EMBL/GenBank/DDBJ databases">
        <title>Discovery of methanogenic haloarchaea.</title>
        <authorList>
            <person name="Sorokin D.Y."/>
            <person name="Makarova K.S."/>
            <person name="Abbas B."/>
            <person name="Ferrer M."/>
            <person name="Golyshin P.N."/>
        </authorList>
    </citation>
    <scope>NUCLEOTIDE SEQUENCE [LARGE SCALE GENOMIC DNA]</scope>
    <source>
        <strain evidence="1">HMET1</strain>
    </source>
</reference>
<evidence type="ECO:0000313" key="2">
    <source>
        <dbReference type="Proteomes" id="UP000185744"/>
    </source>
</evidence>
<protein>
    <submittedName>
        <fullName evidence="1">Cytotoxic translational repressor of toxin-antitoxin stability system, RelE family</fullName>
    </submittedName>
</protein>
<comment type="caution">
    <text evidence="1">The sequence shown here is derived from an EMBL/GenBank/DDBJ whole genome shotgun (WGS) entry which is preliminary data.</text>
</comment>
<dbReference type="EMBL" id="MSDW01000002">
    <property type="protein sequence ID" value="OKY77103.1"/>
    <property type="molecule type" value="Genomic_DNA"/>
</dbReference>
<dbReference type="Gene3D" id="3.30.2310.20">
    <property type="entry name" value="RelE-like"/>
    <property type="match status" value="1"/>
</dbReference>
<organism evidence="1 2">
    <name type="scientific">Methanohalarchaeum thermophilum</name>
    <dbReference type="NCBI Taxonomy" id="1903181"/>
    <lineage>
        <taxon>Archaea</taxon>
        <taxon>Methanobacteriati</taxon>
        <taxon>Methanobacteriota</taxon>
        <taxon>Methanonatronarchaeia</taxon>
        <taxon>Methanonatronarchaeales</taxon>
        <taxon>Methanonatronarchaeaceae</taxon>
        <taxon>Candidatus Methanohalarchaeum</taxon>
    </lineage>
</organism>
<dbReference type="SUPFAM" id="SSF143011">
    <property type="entry name" value="RelE-like"/>
    <property type="match status" value="1"/>
</dbReference>
<evidence type="ECO:0000313" key="1">
    <source>
        <dbReference type="EMBL" id="OKY77103.1"/>
    </source>
</evidence>
<gene>
    <name evidence="1" type="ORF">BTN85_1748</name>
</gene>
<dbReference type="AlphaFoldDB" id="A0A1Q6DRY4"/>